<dbReference type="InterPro" id="IPR001845">
    <property type="entry name" value="HTH_ArsR_DNA-bd_dom"/>
</dbReference>
<gene>
    <name evidence="5" type="ORF">BJ997_002347</name>
</gene>
<evidence type="ECO:0000313" key="5">
    <source>
        <dbReference type="EMBL" id="MBB5641799.1"/>
    </source>
</evidence>
<evidence type="ECO:0000259" key="4">
    <source>
        <dbReference type="PROSITE" id="PS50987"/>
    </source>
</evidence>
<keyword evidence="3" id="KW-0804">Transcription</keyword>
<evidence type="ECO:0000256" key="3">
    <source>
        <dbReference type="ARBA" id="ARBA00023163"/>
    </source>
</evidence>
<feature type="domain" description="HTH arsR-type" evidence="4">
    <location>
        <begin position="1"/>
        <end position="95"/>
    </location>
</feature>
<dbReference type="InterPro" id="IPR036390">
    <property type="entry name" value="WH_DNA-bd_sf"/>
</dbReference>
<sequence>MTSMSPPGPLDALRVVAHPLRLRLLSLLTGESLSASEAARALGETQANVCYHLRRLAQAGLVDLVEETRVRGGAAKRYRHNPLSGSTLVAGADDATTALLGTLSGELARRSTLATGAQLAFTDAEVWVSPDAWARIQSLARELGTLVHDEARARDAGLIHLGATLAVFPMRATTAMS</sequence>
<dbReference type="GO" id="GO:0003677">
    <property type="term" value="F:DNA binding"/>
    <property type="evidence" value="ECO:0007669"/>
    <property type="project" value="UniProtKB-KW"/>
</dbReference>
<dbReference type="AlphaFoldDB" id="A0A7W9E4U1"/>
<evidence type="ECO:0000256" key="1">
    <source>
        <dbReference type="ARBA" id="ARBA00023015"/>
    </source>
</evidence>
<keyword evidence="2 5" id="KW-0238">DNA-binding</keyword>
<dbReference type="PANTHER" id="PTHR33154">
    <property type="entry name" value="TRANSCRIPTIONAL REGULATOR, ARSR FAMILY"/>
    <property type="match status" value="1"/>
</dbReference>
<protein>
    <submittedName>
        <fullName evidence="5">DNA-binding transcriptional ArsR family regulator</fullName>
    </submittedName>
</protein>
<dbReference type="GO" id="GO:0003700">
    <property type="term" value="F:DNA-binding transcription factor activity"/>
    <property type="evidence" value="ECO:0007669"/>
    <property type="project" value="InterPro"/>
</dbReference>
<reference evidence="5 6" key="1">
    <citation type="submission" date="2020-08" db="EMBL/GenBank/DDBJ databases">
        <title>Sequencing the genomes of 1000 actinobacteria strains.</title>
        <authorList>
            <person name="Klenk H.-P."/>
        </authorList>
    </citation>
    <scope>NUCLEOTIDE SEQUENCE [LARGE SCALE GENOMIC DNA]</scope>
    <source>
        <strain evidence="5 6">DSM 21065</strain>
    </source>
</reference>
<dbReference type="Proteomes" id="UP000561726">
    <property type="component" value="Unassembled WGS sequence"/>
</dbReference>
<dbReference type="RefSeq" id="WP_236629030.1">
    <property type="nucleotide sequence ID" value="NZ_JACHBQ010000001.1"/>
</dbReference>
<dbReference type="InterPro" id="IPR051081">
    <property type="entry name" value="HTH_MetalResp_TranReg"/>
</dbReference>
<proteinExistence type="predicted"/>
<dbReference type="PANTHER" id="PTHR33154:SF18">
    <property type="entry name" value="ARSENICAL RESISTANCE OPERON REPRESSOR"/>
    <property type="match status" value="1"/>
</dbReference>
<dbReference type="PROSITE" id="PS50987">
    <property type="entry name" value="HTH_ARSR_2"/>
    <property type="match status" value="1"/>
</dbReference>
<dbReference type="SUPFAM" id="SSF46785">
    <property type="entry name" value="Winged helix' DNA-binding domain"/>
    <property type="match status" value="1"/>
</dbReference>
<organism evidence="5 6">
    <name type="scientific">Cryobacterium roopkundense</name>
    <dbReference type="NCBI Taxonomy" id="1001240"/>
    <lineage>
        <taxon>Bacteria</taxon>
        <taxon>Bacillati</taxon>
        <taxon>Actinomycetota</taxon>
        <taxon>Actinomycetes</taxon>
        <taxon>Micrococcales</taxon>
        <taxon>Microbacteriaceae</taxon>
        <taxon>Cryobacterium</taxon>
    </lineage>
</organism>
<comment type="caution">
    <text evidence="5">The sequence shown here is derived from an EMBL/GenBank/DDBJ whole genome shotgun (WGS) entry which is preliminary data.</text>
</comment>
<evidence type="ECO:0000256" key="2">
    <source>
        <dbReference type="ARBA" id="ARBA00023125"/>
    </source>
</evidence>
<name>A0A7W9E4U1_9MICO</name>
<dbReference type="CDD" id="cd00090">
    <property type="entry name" value="HTH_ARSR"/>
    <property type="match status" value="1"/>
</dbReference>
<dbReference type="Pfam" id="PF12840">
    <property type="entry name" value="HTH_20"/>
    <property type="match status" value="1"/>
</dbReference>
<dbReference type="SMART" id="SM00418">
    <property type="entry name" value="HTH_ARSR"/>
    <property type="match status" value="1"/>
</dbReference>
<dbReference type="InterPro" id="IPR036388">
    <property type="entry name" value="WH-like_DNA-bd_sf"/>
</dbReference>
<dbReference type="InterPro" id="IPR011991">
    <property type="entry name" value="ArsR-like_HTH"/>
</dbReference>
<evidence type="ECO:0000313" key="6">
    <source>
        <dbReference type="Proteomes" id="UP000561726"/>
    </source>
</evidence>
<keyword evidence="1" id="KW-0805">Transcription regulation</keyword>
<dbReference type="EMBL" id="JACHBQ010000001">
    <property type="protein sequence ID" value="MBB5641799.1"/>
    <property type="molecule type" value="Genomic_DNA"/>
</dbReference>
<dbReference type="Gene3D" id="1.10.10.10">
    <property type="entry name" value="Winged helix-like DNA-binding domain superfamily/Winged helix DNA-binding domain"/>
    <property type="match status" value="1"/>
</dbReference>
<accession>A0A7W9E4U1</accession>